<feature type="region of interest" description="Disordered" evidence="9">
    <location>
        <begin position="1"/>
        <end position="36"/>
    </location>
</feature>
<keyword evidence="8" id="KW-0175">Coiled coil</keyword>
<keyword evidence="5" id="KW-0238">DNA-binding</keyword>
<feature type="compositionally biased region" description="Low complexity" evidence="9">
    <location>
        <begin position="796"/>
        <end position="807"/>
    </location>
</feature>
<feature type="compositionally biased region" description="Acidic residues" evidence="9">
    <location>
        <begin position="649"/>
        <end position="660"/>
    </location>
</feature>
<protein>
    <recommendedName>
        <fullName evidence="10">Zn(2)-C6 fungal-type domain-containing protein</fullName>
    </recommendedName>
</protein>
<dbReference type="GO" id="GO:0008270">
    <property type="term" value="F:zinc ion binding"/>
    <property type="evidence" value="ECO:0007669"/>
    <property type="project" value="InterPro"/>
</dbReference>
<proteinExistence type="predicted"/>
<keyword evidence="7" id="KW-0539">Nucleus</keyword>
<feature type="domain" description="Zn(2)-C6 fungal-type" evidence="10">
    <location>
        <begin position="42"/>
        <end position="75"/>
    </location>
</feature>
<evidence type="ECO:0000256" key="1">
    <source>
        <dbReference type="ARBA" id="ARBA00004123"/>
    </source>
</evidence>
<dbReference type="GO" id="GO:0005634">
    <property type="term" value="C:nucleus"/>
    <property type="evidence" value="ECO:0007669"/>
    <property type="project" value="UniProtKB-SubCell"/>
</dbReference>
<feature type="compositionally biased region" description="Polar residues" evidence="9">
    <location>
        <begin position="814"/>
        <end position="834"/>
    </location>
</feature>
<evidence type="ECO:0000256" key="6">
    <source>
        <dbReference type="ARBA" id="ARBA00023163"/>
    </source>
</evidence>
<dbReference type="PROSITE" id="PS50048">
    <property type="entry name" value="ZN2_CY6_FUNGAL_2"/>
    <property type="match status" value="1"/>
</dbReference>
<feature type="region of interest" description="Disordered" evidence="9">
    <location>
        <begin position="643"/>
        <end position="714"/>
    </location>
</feature>
<organism evidence="11 12">
    <name type="scientific">Wickerhamomyces mucosus</name>
    <dbReference type="NCBI Taxonomy" id="1378264"/>
    <lineage>
        <taxon>Eukaryota</taxon>
        <taxon>Fungi</taxon>
        <taxon>Dikarya</taxon>
        <taxon>Ascomycota</taxon>
        <taxon>Saccharomycotina</taxon>
        <taxon>Saccharomycetes</taxon>
        <taxon>Phaffomycetales</taxon>
        <taxon>Wickerhamomycetaceae</taxon>
        <taxon>Wickerhamomyces</taxon>
    </lineage>
</organism>
<feature type="compositionally biased region" description="Polar residues" evidence="9">
    <location>
        <begin position="15"/>
        <end position="35"/>
    </location>
</feature>
<feature type="compositionally biased region" description="Polar residues" evidence="9">
    <location>
        <begin position="148"/>
        <end position="162"/>
    </location>
</feature>
<dbReference type="GO" id="GO:0000981">
    <property type="term" value="F:DNA-binding transcription factor activity, RNA polymerase II-specific"/>
    <property type="evidence" value="ECO:0007669"/>
    <property type="project" value="InterPro"/>
</dbReference>
<reference evidence="11" key="2">
    <citation type="submission" date="2021-01" db="EMBL/GenBank/DDBJ databases">
        <authorList>
            <person name="Schikora-Tamarit M.A."/>
        </authorList>
    </citation>
    <scope>NUCLEOTIDE SEQUENCE</scope>
    <source>
        <strain evidence="11">CBS6341</strain>
    </source>
</reference>
<dbReference type="OrthoDB" id="2341546at2759"/>
<gene>
    <name evidence="11" type="ORF">WICMUC_004140</name>
</gene>
<evidence type="ECO:0000256" key="8">
    <source>
        <dbReference type="SAM" id="Coils"/>
    </source>
</evidence>
<dbReference type="GO" id="GO:0000976">
    <property type="term" value="F:transcription cis-regulatory region binding"/>
    <property type="evidence" value="ECO:0007669"/>
    <property type="project" value="TreeGrafter"/>
</dbReference>
<dbReference type="Gene3D" id="4.10.240.10">
    <property type="entry name" value="Zn(2)-C6 fungal-type DNA-binding domain"/>
    <property type="match status" value="1"/>
</dbReference>
<dbReference type="Pfam" id="PF04082">
    <property type="entry name" value="Fungal_trans"/>
    <property type="match status" value="1"/>
</dbReference>
<dbReference type="InterPro" id="IPR007219">
    <property type="entry name" value="XnlR_reg_dom"/>
</dbReference>
<feature type="compositionally biased region" description="Low complexity" evidence="9">
    <location>
        <begin position="689"/>
        <end position="699"/>
    </location>
</feature>
<keyword evidence="12" id="KW-1185">Reference proteome</keyword>
<evidence type="ECO:0000256" key="2">
    <source>
        <dbReference type="ARBA" id="ARBA00022723"/>
    </source>
</evidence>
<feature type="compositionally biased region" description="Polar residues" evidence="9">
    <location>
        <begin position="168"/>
        <end position="181"/>
    </location>
</feature>
<dbReference type="CDD" id="cd12148">
    <property type="entry name" value="fungal_TF_MHR"/>
    <property type="match status" value="1"/>
</dbReference>
<dbReference type="AlphaFoldDB" id="A0A9P8PK21"/>
<dbReference type="SUPFAM" id="SSF57701">
    <property type="entry name" value="Zn2/Cys6 DNA-binding domain"/>
    <property type="match status" value="1"/>
</dbReference>
<dbReference type="CDD" id="cd00067">
    <property type="entry name" value="GAL4"/>
    <property type="match status" value="1"/>
</dbReference>
<dbReference type="EMBL" id="JAEUBF010001113">
    <property type="protein sequence ID" value="KAH3672734.1"/>
    <property type="molecule type" value="Genomic_DNA"/>
</dbReference>
<comment type="caution">
    <text evidence="11">The sequence shown here is derived from an EMBL/GenBank/DDBJ whole genome shotgun (WGS) entry which is preliminary data.</text>
</comment>
<evidence type="ECO:0000313" key="12">
    <source>
        <dbReference type="Proteomes" id="UP000769528"/>
    </source>
</evidence>
<evidence type="ECO:0000256" key="3">
    <source>
        <dbReference type="ARBA" id="ARBA00022833"/>
    </source>
</evidence>
<keyword evidence="6" id="KW-0804">Transcription</keyword>
<evidence type="ECO:0000259" key="10">
    <source>
        <dbReference type="PROSITE" id="PS50048"/>
    </source>
</evidence>
<feature type="region of interest" description="Disordered" evidence="9">
    <location>
        <begin position="787"/>
        <end position="834"/>
    </location>
</feature>
<accession>A0A9P8PK21</accession>
<dbReference type="Proteomes" id="UP000769528">
    <property type="component" value="Unassembled WGS sequence"/>
</dbReference>
<evidence type="ECO:0000313" key="11">
    <source>
        <dbReference type="EMBL" id="KAH3672734.1"/>
    </source>
</evidence>
<evidence type="ECO:0000256" key="5">
    <source>
        <dbReference type="ARBA" id="ARBA00023125"/>
    </source>
</evidence>
<comment type="subcellular location">
    <subcellularLocation>
        <location evidence="1">Nucleus</location>
    </subcellularLocation>
</comment>
<dbReference type="FunFam" id="4.10.240.10:FF:000003">
    <property type="entry name" value="C6 transcription factor (Leu3)"/>
    <property type="match status" value="1"/>
</dbReference>
<feature type="region of interest" description="Disordered" evidence="9">
    <location>
        <begin position="148"/>
        <end position="181"/>
    </location>
</feature>
<evidence type="ECO:0000256" key="9">
    <source>
        <dbReference type="SAM" id="MobiDB-lite"/>
    </source>
</evidence>
<sequence>MTMSAILPKALPPQQGITKSETKSSGSPDSNTLRNQKAKKIACVECRQQKSKCDAHEKYPDPCTRCSKKKVPCSLQSDYKRTYKRAKFQRIEEELQELKKNLSHSGADTFLKQLKEGNSSDTQSPGSGTPLINHPQIIRALSRTETISPSTTSHFDHSSTAPTHHYQTEPSVSRDQYQPSKATENFENVQISSDSLKCTPKQFGEVELSSEQIKSLYQEFLHKYHGYLPLIDIYKGPERIYRLSPVLFWVIMSIALRHISPDILMKLAPLLKSALAEISISPITRYLPEESDEPILNVSSVYSVQAFLLYTFWPPLTSSLSADSSWNTVGIAVFQAIRLGLNGPGTNNYNRMNPKAILQEHVKTWISCNIVSQTIATAFGFPAFVSFDSSVVGRCRPGANDIIPLTLKHMVQISHFEDQMAKVLNSNTSDINGLADPVERLPLLKVLNQQYVELELRLESEGLDDVRKFQLLATRLHLFTYYFLDNARVAHFELRHGLVSLYNAALHLLSHVSSISSKDSNFIKYVPIVFILKIWQAAFVVAKLAHSSLSDIIDVAAGRQLYIVAIQLAMKASILKHDMPYRASGIMRNVWQLFKALREKTNSTNLTVTISTRMSASLFFDCLWVLRQQVGMIKLEMNQKPEIGLRNDNDDDDDDQDDVFYGENKNENNDNDSAPLDEESHPGTDPGTANSEGSANSGSNKRRPRTLSNNFNAESSARKIIRTIPLDPTPIALRSDTRQNPISPISNSPSMSRPLQSSIRDILQRQQSPDINVKTSNERTNISQVLQRGSPSAILQQQQQSRIPQFQKTDTSREATSNEPEKNSTNYISPTNIPSLDLSDDWTSDMLWHDVDSVMNDFGFNADNRPYN</sequence>
<feature type="compositionally biased region" description="Low complexity" evidence="9">
    <location>
        <begin position="740"/>
        <end position="750"/>
    </location>
</feature>
<feature type="coiled-coil region" evidence="8">
    <location>
        <begin position="81"/>
        <end position="108"/>
    </location>
</feature>
<keyword evidence="3" id="KW-0862">Zinc</keyword>
<dbReference type="PANTHER" id="PTHR31845:SF21">
    <property type="entry name" value="REGULATORY PROTEIN LEU3"/>
    <property type="match status" value="1"/>
</dbReference>
<dbReference type="PANTHER" id="PTHR31845">
    <property type="entry name" value="FINGER DOMAIN PROTEIN, PUTATIVE-RELATED"/>
    <property type="match status" value="1"/>
</dbReference>
<dbReference type="InterPro" id="IPR051089">
    <property type="entry name" value="prtT"/>
</dbReference>
<feature type="region of interest" description="Disordered" evidence="9">
    <location>
        <begin position="730"/>
        <end position="757"/>
    </location>
</feature>
<dbReference type="InterPro" id="IPR001138">
    <property type="entry name" value="Zn2Cys6_DnaBD"/>
</dbReference>
<dbReference type="Pfam" id="PF00172">
    <property type="entry name" value="Zn_clus"/>
    <property type="match status" value="1"/>
</dbReference>
<dbReference type="InterPro" id="IPR036864">
    <property type="entry name" value="Zn2-C6_fun-type_DNA-bd_sf"/>
</dbReference>
<name>A0A9P8PK21_9ASCO</name>
<keyword evidence="2" id="KW-0479">Metal-binding</keyword>
<dbReference type="SMART" id="SM00066">
    <property type="entry name" value="GAL4"/>
    <property type="match status" value="1"/>
</dbReference>
<evidence type="ECO:0000256" key="7">
    <source>
        <dbReference type="ARBA" id="ARBA00023242"/>
    </source>
</evidence>
<evidence type="ECO:0000256" key="4">
    <source>
        <dbReference type="ARBA" id="ARBA00023015"/>
    </source>
</evidence>
<reference evidence="11" key="1">
    <citation type="journal article" date="2021" name="Open Biol.">
        <title>Shared evolutionary footprints suggest mitochondrial oxidative damage underlies multiple complex I losses in fungi.</title>
        <authorList>
            <person name="Schikora-Tamarit M.A."/>
            <person name="Marcet-Houben M."/>
            <person name="Nosek J."/>
            <person name="Gabaldon T."/>
        </authorList>
    </citation>
    <scope>NUCLEOTIDE SEQUENCE</scope>
    <source>
        <strain evidence="11">CBS6341</strain>
    </source>
</reference>
<dbReference type="GO" id="GO:0001216">
    <property type="term" value="F:DNA-binding transcription activator activity"/>
    <property type="evidence" value="ECO:0007669"/>
    <property type="project" value="UniProtKB-ARBA"/>
</dbReference>
<dbReference type="PROSITE" id="PS00463">
    <property type="entry name" value="ZN2_CY6_FUNGAL_1"/>
    <property type="match status" value="1"/>
</dbReference>
<keyword evidence="4" id="KW-0805">Transcription regulation</keyword>